<dbReference type="OrthoDB" id="276151at2759"/>
<organism evidence="4">
    <name type="scientific">Mytilinidion resinicola</name>
    <dbReference type="NCBI Taxonomy" id="574789"/>
    <lineage>
        <taxon>Eukaryota</taxon>
        <taxon>Fungi</taxon>
        <taxon>Dikarya</taxon>
        <taxon>Ascomycota</taxon>
        <taxon>Pezizomycotina</taxon>
        <taxon>Dothideomycetes</taxon>
        <taxon>Pleosporomycetidae</taxon>
        <taxon>Mytilinidiales</taxon>
        <taxon>Mytilinidiaceae</taxon>
        <taxon>Mytilinidion</taxon>
    </lineage>
</organism>
<evidence type="ECO:0000256" key="3">
    <source>
        <dbReference type="ARBA" id="ARBA00022691"/>
    </source>
</evidence>
<keyword evidence="5" id="KW-1185">Reference proteome</keyword>
<dbReference type="Proteomes" id="UP000504636">
    <property type="component" value="Unplaced"/>
</dbReference>
<dbReference type="InterPro" id="IPR008854">
    <property type="entry name" value="TPMT"/>
</dbReference>
<dbReference type="Gene3D" id="3.40.50.150">
    <property type="entry name" value="Vaccinia Virus protein VP39"/>
    <property type="match status" value="1"/>
</dbReference>
<keyword evidence="2" id="KW-0808">Transferase</keyword>
<protein>
    <recommendedName>
        <fullName evidence="7">S-adenosyl-L-methionine-dependent methyltransferase</fullName>
    </recommendedName>
</protein>
<keyword evidence="3" id="KW-0949">S-adenosyl-L-methionine</keyword>
<dbReference type="RefSeq" id="XP_033583700.1">
    <property type="nucleotide sequence ID" value="XM_033718484.1"/>
</dbReference>
<dbReference type="PANTHER" id="PTHR10259">
    <property type="entry name" value="THIOPURINE S-METHYLTRANSFERASE"/>
    <property type="match status" value="1"/>
</dbReference>
<reference evidence="6" key="3">
    <citation type="submission" date="2025-04" db="UniProtKB">
        <authorList>
            <consortium name="RefSeq"/>
        </authorList>
    </citation>
    <scope>IDENTIFICATION</scope>
    <source>
        <strain evidence="6">CBS 304.34</strain>
    </source>
</reference>
<evidence type="ECO:0000256" key="2">
    <source>
        <dbReference type="ARBA" id="ARBA00022679"/>
    </source>
</evidence>
<evidence type="ECO:0000313" key="5">
    <source>
        <dbReference type="Proteomes" id="UP000504636"/>
    </source>
</evidence>
<proteinExistence type="predicted"/>
<evidence type="ECO:0000256" key="1">
    <source>
        <dbReference type="ARBA" id="ARBA00022603"/>
    </source>
</evidence>
<dbReference type="PROSITE" id="PS51585">
    <property type="entry name" value="SAM_MT_TPMT"/>
    <property type="match status" value="1"/>
</dbReference>
<evidence type="ECO:0008006" key="7">
    <source>
        <dbReference type="Google" id="ProtNLM"/>
    </source>
</evidence>
<dbReference type="InterPro" id="IPR029063">
    <property type="entry name" value="SAM-dependent_MTases_sf"/>
</dbReference>
<dbReference type="GO" id="GO:0008119">
    <property type="term" value="F:thiopurine S-methyltransferase activity"/>
    <property type="evidence" value="ECO:0007669"/>
    <property type="project" value="TreeGrafter"/>
</dbReference>
<reference evidence="6" key="2">
    <citation type="submission" date="2020-04" db="EMBL/GenBank/DDBJ databases">
        <authorList>
            <consortium name="NCBI Genome Project"/>
        </authorList>
    </citation>
    <scope>NUCLEOTIDE SEQUENCE</scope>
    <source>
        <strain evidence="6">CBS 304.34</strain>
    </source>
</reference>
<keyword evidence="1" id="KW-0489">Methyltransferase</keyword>
<dbReference type="SUPFAM" id="SSF53335">
    <property type="entry name" value="S-adenosyl-L-methionine-dependent methyltransferases"/>
    <property type="match status" value="1"/>
</dbReference>
<dbReference type="EMBL" id="MU003692">
    <property type="protein sequence ID" value="KAF2816736.1"/>
    <property type="molecule type" value="Genomic_DNA"/>
</dbReference>
<dbReference type="Pfam" id="PF05724">
    <property type="entry name" value="TPMT"/>
    <property type="match status" value="1"/>
</dbReference>
<evidence type="ECO:0000313" key="6">
    <source>
        <dbReference type="RefSeq" id="XP_033583700.1"/>
    </source>
</evidence>
<dbReference type="AlphaFoldDB" id="A0A6A6Z6L9"/>
<dbReference type="PANTHER" id="PTHR10259:SF11">
    <property type="entry name" value="THIOPURINE S-METHYLTRANSFERASE"/>
    <property type="match status" value="1"/>
</dbReference>
<evidence type="ECO:0000313" key="4">
    <source>
        <dbReference type="EMBL" id="KAF2816736.1"/>
    </source>
</evidence>
<sequence>MATPPSNPPAPFYTINDVRTRLQSHFLNTDPSLHPSRWDDLWKTQDFLPWDRGTWNPALADVLTTQTALLGTPITVDDTTDVKRRKRALVPGCGKGYDVLLLASFGYDSYGVEASENAVRACEKYAVDAADAYSARDTEGGSGSVKFLYGNFFGDEWVEGVDGGLGDGFDIIYDYTVSSGTPIRVRERMEQCDGWLCADLLYLL</sequence>
<dbReference type="GeneID" id="54459377"/>
<gene>
    <name evidence="4 6" type="ORF">BDZ99DRAFT_456555</name>
</gene>
<accession>A0A6A6Z6L9</accession>
<dbReference type="GO" id="GO:0032259">
    <property type="term" value="P:methylation"/>
    <property type="evidence" value="ECO:0007669"/>
    <property type="project" value="UniProtKB-KW"/>
</dbReference>
<name>A0A6A6Z6L9_9PEZI</name>
<reference evidence="4 6" key="1">
    <citation type="journal article" date="2020" name="Stud. Mycol.">
        <title>101 Dothideomycetes genomes: a test case for predicting lifestyles and emergence of pathogens.</title>
        <authorList>
            <person name="Haridas S."/>
            <person name="Albert R."/>
            <person name="Binder M."/>
            <person name="Bloem J."/>
            <person name="Labutti K."/>
            <person name="Salamov A."/>
            <person name="Andreopoulos B."/>
            <person name="Baker S."/>
            <person name="Barry K."/>
            <person name="Bills G."/>
            <person name="Bluhm B."/>
            <person name="Cannon C."/>
            <person name="Castanera R."/>
            <person name="Culley D."/>
            <person name="Daum C."/>
            <person name="Ezra D."/>
            <person name="Gonzalez J."/>
            <person name="Henrissat B."/>
            <person name="Kuo A."/>
            <person name="Liang C."/>
            <person name="Lipzen A."/>
            <person name="Lutzoni F."/>
            <person name="Magnuson J."/>
            <person name="Mondo S."/>
            <person name="Nolan M."/>
            <person name="Ohm R."/>
            <person name="Pangilinan J."/>
            <person name="Park H.-J."/>
            <person name="Ramirez L."/>
            <person name="Alfaro M."/>
            <person name="Sun H."/>
            <person name="Tritt A."/>
            <person name="Yoshinaga Y."/>
            <person name="Zwiers L.-H."/>
            <person name="Turgeon B."/>
            <person name="Goodwin S."/>
            <person name="Spatafora J."/>
            <person name="Crous P."/>
            <person name="Grigoriev I."/>
        </authorList>
    </citation>
    <scope>NUCLEOTIDE SEQUENCE</scope>
    <source>
        <strain evidence="4 6">CBS 304.34</strain>
    </source>
</reference>